<proteinExistence type="predicted"/>
<dbReference type="OMA" id="LCDIRTH"/>
<sequence length="307" mass="34297">MRLLFVLAAIPICCNCLGNICAITNLPDMVDPRNTNCTTLIVDGARPEIAHHPLLFEKLRTALEIRRLTLFNSDLKTLVDSPTIRIESNGVLELANNRYLETLPIFTFDDGSSLEFNIRGNPRINTNQLIDECHKKHCTPSALANIQEPFTCPLEEPLYRVCKVISDDIDLTEFDGRLSMLDQLEVLVGTLSLKGSNATSFPKLKNLVLLKQPKKGPVLIIEDNPKLSSLEALYNLEIRLRKGERPDNAISIGNNPNLCIDEDASTVPFVIKYLSRVPICEGKDETNEAAFYSSAEIILFIVITDFL</sequence>
<dbReference type="Proteomes" id="UP000025227">
    <property type="component" value="Unplaced"/>
</dbReference>
<dbReference type="SUPFAM" id="SSF52058">
    <property type="entry name" value="L domain-like"/>
    <property type="match status" value="1"/>
</dbReference>
<feature type="chain" id="PRO_5029710647" evidence="1">
    <location>
        <begin position="17"/>
        <end position="307"/>
    </location>
</feature>
<reference evidence="4" key="1">
    <citation type="submission" date="2020-12" db="UniProtKB">
        <authorList>
            <consortium name="WormBaseParasite"/>
        </authorList>
    </citation>
    <scope>IDENTIFICATION</scope>
    <source>
        <strain evidence="4">MHco3</strain>
    </source>
</reference>
<dbReference type="AlphaFoldDB" id="A0A7I5EAX5"/>
<accession>A0A7I5EAX5</accession>
<evidence type="ECO:0000259" key="2">
    <source>
        <dbReference type="Pfam" id="PF01030"/>
    </source>
</evidence>
<organism evidence="3 4">
    <name type="scientific">Haemonchus contortus</name>
    <name type="common">Barber pole worm</name>
    <dbReference type="NCBI Taxonomy" id="6289"/>
    <lineage>
        <taxon>Eukaryota</taxon>
        <taxon>Metazoa</taxon>
        <taxon>Ecdysozoa</taxon>
        <taxon>Nematoda</taxon>
        <taxon>Chromadorea</taxon>
        <taxon>Rhabditida</taxon>
        <taxon>Rhabditina</taxon>
        <taxon>Rhabditomorpha</taxon>
        <taxon>Strongyloidea</taxon>
        <taxon>Trichostrongylidae</taxon>
        <taxon>Haemonchus</taxon>
    </lineage>
</organism>
<dbReference type="Gene3D" id="3.80.20.20">
    <property type="entry name" value="Receptor L-domain"/>
    <property type="match status" value="1"/>
</dbReference>
<dbReference type="OrthoDB" id="5789728at2759"/>
<feature type="domain" description="Receptor L-domain" evidence="2">
    <location>
        <begin position="162"/>
        <end position="263"/>
    </location>
</feature>
<protein>
    <submittedName>
        <fullName evidence="4">Recep_L_domain domain-containing protein</fullName>
    </submittedName>
</protein>
<dbReference type="InterPro" id="IPR000494">
    <property type="entry name" value="Rcpt_L-dom"/>
</dbReference>
<dbReference type="Pfam" id="PF01030">
    <property type="entry name" value="Recep_L_domain"/>
    <property type="match status" value="1"/>
</dbReference>
<keyword evidence="3" id="KW-1185">Reference proteome</keyword>
<evidence type="ECO:0000256" key="1">
    <source>
        <dbReference type="SAM" id="SignalP"/>
    </source>
</evidence>
<dbReference type="WBParaSite" id="HCON_00111830-00001">
    <property type="protein sequence ID" value="HCON_00111830-00001"/>
    <property type="gene ID" value="HCON_00111830"/>
</dbReference>
<feature type="signal peptide" evidence="1">
    <location>
        <begin position="1"/>
        <end position="16"/>
    </location>
</feature>
<evidence type="ECO:0000313" key="3">
    <source>
        <dbReference type="Proteomes" id="UP000025227"/>
    </source>
</evidence>
<keyword evidence="1" id="KW-0732">Signal</keyword>
<dbReference type="InterPro" id="IPR036941">
    <property type="entry name" value="Rcpt_L-dom_sf"/>
</dbReference>
<name>A0A7I5EAX5_HAECO</name>
<evidence type="ECO:0000313" key="4">
    <source>
        <dbReference type="WBParaSite" id="HCON_00111830-00001"/>
    </source>
</evidence>